<dbReference type="EMBL" id="GBRH01240013">
    <property type="protein sequence ID" value="JAD57882.1"/>
    <property type="molecule type" value="Transcribed_RNA"/>
</dbReference>
<name>A0A0A9BF04_ARUDO</name>
<evidence type="ECO:0000313" key="1">
    <source>
        <dbReference type="EMBL" id="JAD57882.1"/>
    </source>
</evidence>
<dbReference type="AlphaFoldDB" id="A0A0A9BF04"/>
<sequence>MGHSEKKGVLISRKLKI</sequence>
<reference evidence="1" key="1">
    <citation type="submission" date="2014-09" db="EMBL/GenBank/DDBJ databases">
        <authorList>
            <person name="Magalhaes I.L.F."/>
            <person name="Oliveira U."/>
            <person name="Santos F.R."/>
            <person name="Vidigal T.H.D.A."/>
            <person name="Brescovit A.D."/>
            <person name="Santos A.J."/>
        </authorList>
    </citation>
    <scope>NUCLEOTIDE SEQUENCE</scope>
    <source>
        <tissue evidence="1">Shoot tissue taken approximately 20 cm above the soil surface</tissue>
    </source>
</reference>
<reference evidence="1" key="2">
    <citation type="journal article" date="2015" name="Data Brief">
        <title>Shoot transcriptome of the giant reed, Arundo donax.</title>
        <authorList>
            <person name="Barrero R.A."/>
            <person name="Guerrero F.D."/>
            <person name="Moolhuijzen P."/>
            <person name="Goolsby J.A."/>
            <person name="Tidwell J."/>
            <person name="Bellgard S.E."/>
            <person name="Bellgard M.I."/>
        </authorList>
    </citation>
    <scope>NUCLEOTIDE SEQUENCE</scope>
    <source>
        <tissue evidence="1">Shoot tissue taken approximately 20 cm above the soil surface</tissue>
    </source>
</reference>
<organism evidence="1">
    <name type="scientific">Arundo donax</name>
    <name type="common">Giant reed</name>
    <name type="synonym">Donax arundinaceus</name>
    <dbReference type="NCBI Taxonomy" id="35708"/>
    <lineage>
        <taxon>Eukaryota</taxon>
        <taxon>Viridiplantae</taxon>
        <taxon>Streptophyta</taxon>
        <taxon>Embryophyta</taxon>
        <taxon>Tracheophyta</taxon>
        <taxon>Spermatophyta</taxon>
        <taxon>Magnoliopsida</taxon>
        <taxon>Liliopsida</taxon>
        <taxon>Poales</taxon>
        <taxon>Poaceae</taxon>
        <taxon>PACMAD clade</taxon>
        <taxon>Arundinoideae</taxon>
        <taxon>Arundineae</taxon>
        <taxon>Arundo</taxon>
    </lineage>
</organism>
<protein>
    <submittedName>
        <fullName evidence="1">Uncharacterized protein</fullName>
    </submittedName>
</protein>
<accession>A0A0A9BF04</accession>
<proteinExistence type="predicted"/>